<evidence type="ECO:0000256" key="2">
    <source>
        <dbReference type="ARBA" id="ARBA00007998"/>
    </source>
</evidence>
<reference evidence="9 10" key="1">
    <citation type="submission" date="2014-08" db="EMBL/GenBank/DDBJ databases">
        <authorList>
            <person name="den Bakker H.C."/>
        </authorList>
    </citation>
    <scope>NUCLEOTIDE SEQUENCE [LARGE SCALE GENOMIC DNA]</scope>
    <source>
        <strain evidence="9 10">DSM 18334</strain>
    </source>
</reference>
<dbReference type="RefSeq" id="WP_036657019.1">
    <property type="nucleotide sequence ID" value="NZ_JQCR01000003.1"/>
</dbReference>
<feature type="transmembrane region" description="Helical" evidence="8">
    <location>
        <begin position="217"/>
        <end position="238"/>
    </location>
</feature>
<evidence type="ECO:0000256" key="7">
    <source>
        <dbReference type="ARBA" id="ARBA00023136"/>
    </source>
</evidence>
<evidence type="ECO:0000256" key="1">
    <source>
        <dbReference type="ARBA" id="ARBA00004141"/>
    </source>
</evidence>
<feature type="transmembrane region" description="Helical" evidence="8">
    <location>
        <begin position="7"/>
        <end position="28"/>
    </location>
</feature>
<dbReference type="AlphaFoldDB" id="A0A098M870"/>
<evidence type="ECO:0000256" key="4">
    <source>
        <dbReference type="ARBA" id="ARBA00022544"/>
    </source>
</evidence>
<organism evidence="9 10">
    <name type="scientific">Paenibacillus wynnii</name>
    <dbReference type="NCBI Taxonomy" id="268407"/>
    <lineage>
        <taxon>Bacteria</taxon>
        <taxon>Bacillati</taxon>
        <taxon>Bacillota</taxon>
        <taxon>Bacilli</taxon>
        <taxon>Bacillales</taxon>
        <taxon>Paenibacillaceae</taxon>
        <taxon>Paenibacillus</taxon>
    </lineage>
</organism>
<feature type="transmembrane region" description="Helical" evidence="8">
    <location>
        <begin position="113"/>
        <end position="129"/>
    </location>
</feature>
<sequence>MEKITNYQLFSLMVLFQIGTSSIFGFAASAGKDAWISIALSTILGSFIIAMYIVLMRLNPGLTLVEWFPAQFGRWIGTPISWLYPLIFIYDAGRGVADLSYLIPSTLLPRTPPIVTVGLFMLVVLYGVYHGIQLLGKMAGLFLPIIFLVFIVETILLFASKIVRLTYLLPVLDLGWGRVWGAVWPIGITQSFAETIEFAMIWTLVKPKKKVMTTSLLATLSVGIFLASLDCLAISVLGEDIFQRSIFPVYTLIQQIGVGDVIENVDVIGVLYITVNAFFKISLHIMMATLAIQQLTYIKNRKVILFPVVFTAIFVGLTMSTSIVEHIYGVAFKILSPYFWVPLFLVLPGILLIVIWIKKRIFKITS</sequence>
<keyword evidence="4" id="KW-0309">Germination</keyword>
<feature type="transmembrane region" description="Helical" evidence="8">
    <location>
        <begin position="75"/>
        <end position="93"/>
    </location>
</feature>
<dbReference type="GO" id="GO:0016020">
    <property type="term" value="C:membrane"/>
    <property type="evidence" value="ECO:0007669"/>
    <property type="project" value="UniProtKB-SubCell"/>
</dbReference>
<dbReference type="OrthoDB" id="1891864at2"/>
<keyword evidence="5 8" id="KW-0812">Transmembrane</keyword>
<dbReference type="Pfam" id="PF03845">
    <property type="entry name" value="Spore_permease"/>
    <property type="match status" value="1"/>
</dbReference>
<comment type="similarity">
    <text evidence="2">Belongs to the amino acid-polyamine-organocation (APC) superfamily. Spore germination protein (SGP) (TC 2.A.3.9) family.</text>
</comment>
<feature type="transmembrane region" description="Helical" evidence="8">
    <location>
        <begin position="183"/>
        <end position="205"/>
    </location>
</feature>
<dbReference type="GO" id="GO:0009847">
    <property type="term" value="P:spore germination"/>
    <property type="evidence" value="ECO:0007669"/>
    <property type="project" value="InterPro"/>
</dbReference>
<evidence type="ECO:0000256" key="8">
    <source>
        <dbReference type="SAM" id="Phobius"/>
    </source>
</evidence>
<keyword evidence="7 8" id="KW-0472">Membrane</keyword>
<gene>
    <name evidence="9" type="ORF">PWYN_24650</name>
</gene>
<dbReference type="Proteomes" id="UP000029734">
    <property type="component" value="Unassembled WGS sequence"/>
</dbReference>
<proteinExistence type="inferred from homology"/>
<feature type="transmembrane region" description="Helical" evidence="8">
    <location>
        <begin position="339"/>
        <end position="357"/>
    </location>
</feature>
<feature type="transmembrane region" description="Helical" evidence="8">
    <location>
        <begin position="270"/>
        <end position="292"/>
    </location>
</feature>
<name>A0A098M870_9BACL</name>
<evidence type="ECO:0000313" key="10">
    <source>
        <dbReference type="Proteomes" id="UP000029734"/>
    </source>
</evidence>
<dbReference type="STRING" id="268407.PWYN_24650"/>
<dbReference type="PANTHER" id="PTHR34975:SF2">
    <property type="entry name" value="SPORE GERMINATION PROTEIN A2"/>
    <property type="match status" value="1"/>
</dbReference>
<feature type="transmembrane region" description="Helical" evidence="8">
    <location>
        <begin position="141"/>
        <end position="163"/>
    </location>
</feature>
<comment type="subcellular location">
    <subcellularLocation>
        <location evidence="1">Membrane</location>
        <topology evidence="1">Multi-pass membrane protein</topology>
    </subcellularLocation>
</comment>
<evidence type="ECO:0000256" key="3">
    <source>
        <dbReference type="ARBA" id="ARBA00022448"/>
    </source>
</evidence>
<reference evidence="9 10" key="2">
    <citation type="submission" date="2014-10" db="EMBL/GenBank/DDBJ databases">
        <title>Comparative genomics of the Paenibacillus odorifer group.</title>
        <authorList>
            <person name="Tsai Y.-C."/>
            <person name="Martin N."/>
            <person name="Korlach J."/>
            <person name="Wiedmann M."/>
        </authorList>
    </citation>
    <scope>NUCLEOTIDE SEQUENCE [LARGE SCALE GENOMIC DNA]</scope>
    <source>
        <strain evidence="9 10">DSM 18334</strain>
    </source>
</reference>
<accession>A0A098M870</accession>
<dbReference type="NCBIfam" id="TIGR00912">
    <property type="entry name" value="2A0309"/>
    <property type="match status" value="1"/>
</dbReference>
<comment type="caution">
    <text evidence="9">The sequence shown here is derived from an EMBL/GenBank/DDBJ whole genome shotgun (WGS) entry which is preliminary data.</text>
</comment>
<feature type="transmembrane region" description="Helical" evidence="8">
    <location>
        <begin position="304"/>
        <end position="327"/>
    </location>
</feature>
<dbReference type="EMBL" id="JQCR01000003">
    <property type="protein sequence ID" value="KGE17752.1"/>
    <property type="molecule type" value="Genomic_DNA"/>
</dbReference>
<keyword evidence="10" id="KW-1185">Reference proteome</keyword>
<dbReference type="eggNOG" id="COG1457">
    <property type="taxonomic scope" value="Bacteria"/>
</dbReference>
<evidence type="ECO:0000256" key="6">
    <source>
        <dbReference type="ARBA" id="ARBA00022989"/>
    </source>
</evidence>
<keyword evidence="6 8" id="KW-1133">Transmembrane helix</keyword>
<evidence type="ECO:0000313" key="9">
    <source>
        <dbReference type="EMBL" id="KGE17752.1"/>
    </source>
</evidence>
<dbReference type="InterPro" id="IPR004761">
    <property type="entry name" value="Spore_GerAB"/>
</dbReference>
<feature type="transmembrane region" description="Helical" evidence="8">
    <location>
        <begin position="34"/>
        <end position="55"/>
    </location>
</feature>
<keyword evidence="3" id="KW-0813">Transport</keyword>
<dbReference type="PANTHER" id="PTHR34975">
    <property type="entry name" value="SPORE GERMINATION PROTEIN A2"/>
    <property type="match status" value="1"/>
</dbReference>
<protein>
    <submittedName>
        <fullName evidence="9">Spore gernimation protein</fullName>
    </submittedName>
</protein>
<evidence type="ECO:0000256" key="5">
    <source>
        <dbReference type="ARBA" id="ARBA00022692"/>
    </source>
</evidence>